<keyword evidence="6" id="KW-0479">Metal-binding</keyword>
<dbReference type="GO" id="GO:0046872">
    <property type="term" value="F:metal ion binding"/>
    <property type="evidence" value="ECO:0007669"/>
    <property type="project" value="UniProtKB-KW"/>
</dbReference>
<dbReference type="Proteomes" id="UP001198190">
    <property type="component" value="Unassembled WGS sequence"/>
</dbReference>
<name>A0AAW4U990_9FIRM</name>
<dbReference type="InterPro" id="IPR013645">
    <property type="entry name" value="Glyco_transf_8N"/>
</dbReference>
<dbReference type="Pfam" id="PF08437">
    <property type="entry name" value="Glyco_transf_8C"/>
    <property type="match status" value="1"/>
</dbReference>
<keyword evidence="4" id="KW-0328">Glycosyltransferase</keyword>
<protein>
    <recommendedName>
        <fullName evidence="9">Glycosyl transferase family 8 C-terminal domain-containing protein</fullName>
    </recommendedName>
</protein>
<evidence type="ECO:0000259" key="9">
    <source>
        <dbReference type="Pfam" id="PF08437"/>
    </source>
</evidence>
<evidence type="ECO:0000256" key="1">
    <source>
        <dbReference type="ARBA" id="ARBA00001946"/>
    </source>
</evidence>
<dbReference type="PANTHER" id="PTHR13778">
    <property type="entry name" value="GLYCOSYLTRANSFERASE 8 DOMAIN-CONTAINING PROTEIN"/>
    <property type="match status" value="1"/>
</dbReference>
<evidence type="ECO:0000256" key="2">
    <source>
        <dbReference type="ARBA" id="ARBA00004713"/>
    </source>
</evidence>
<evidence type="ECO:0000256" key="6">
    <source>
        <dbReference type="ARBA" id="ARBA00022723"/>
    </source>
</evidence>
<evidence type="ECO:0000256" key="5">
    <source>
        <dbReference type="ARBA" id="ARBA00022679"/>
    </source>
</evidence>
<evidence type="ECO:0000256" key="3">
    <source>
        <dbReference type="ARBA" id="ARBA00006351"/>
    </source>
</evidence>
<dbReference type="CDD" id="cd04194">
    <property type="entry name" value="GT8_A4GalT_like"/>
    <property type="match status" value="1"/>
</dbReference>
<keyword evidence="8" id="KW-0448">Lipopolysaccharide biosynthesis</keyword>
<reference evidence="10" key="1">
    <citation type="submission" date="2021-10" db="EMBL/GenBank/DDBJ databases">
        <title>Collection of gut derived symbiotic bacterial strains cultured from healthy donors.</title>
        <authorList>
            <person name="Lin H."/>
            <person name="Littmann E."/>
            <person name="Claire K."/>
            <person name="Pamer E."/>
        </authorList>
    </citation>
    <scope>NUCLEOTIDE SEQUENCE</scope>
    <source>
        <strain evidence="10">MSK.7.16</strain>
    </source>
</reference>
<dbReference type="Pfam" id="PF01501">
    <property type="entry name" value="Glyco_transf_8"/>
    <property type="match status" value="1"/>
</dbReference>
<sequence>MDFFKNIIKKKEIFGNNKLIEDTTSLHIAFGIDANFTIGTGVLIYSILQHNNNNMVFHIFTDSIYPEDVSRFKELTYKANNISIIIYYVNPNKFSTLPIFFTWSQAMYYRFIISKLLYNITDNILYLDSDILCLNSFENLFHQNFSSNIAGVVSDHDSMLNYAQKAFNLNSNYYFNSGFLIINLINWEKNNISDKAISLLLNKNNFKYYDQDVLNLLLANKTLLLEKKYNTIYHLADMNTPFSNDTIFLHYSGSVKPWQAWGQYHFLTPLWLKYKNNSPWKDVPIFQPKTYKQAKFMTRMSYRNKKFIKSIYWYIKYSFWKIKSKLKV</sequence>
<dbReference type="Gene3D" id="3.90.550.10">
    <property type="entry name" value="Spore Coat Polysaccharide Biosynthesis Protein SpsA, Chain A"/>
    <property type="match status" value="1"/>
</dbReference>
<keyword evidence="7" id="KW-0460">Magnesium</keyword>
<evidence type="ECO:0000256" key="8">
    <source>
        <dbReference type="ARBA" id="ARBA00022985"/>
    </source>
</evidence>
<evidence type="ECO:0000256" key="7">
    <source>
        <dbReference type="ARBA" id="ARBA00022842"/>
    </source>
</evidence>
<dbReference type="InterPro" id="IPR029044">
    <property type="entry name" value="Nucleotide-diphossugar_trans"/>
</dbReference>
<proteinExistence type="inferred from homology"/>
<dbReference type="InterPro" id="IPR050748">
    <property type="entry name" value="Glycosyltrans_8_dom-fam"/>
</dbReference>
<dbReference type="EMBL" id="JAJCGD010000037">
    <property type="protein sequence ID" value="MCB6829124.1"/>
    <property type="molecule type" value="Genomic_DNA"/>
</dbReference>
<gene>
    <name evidence="10" type="ORF">LIY65_10515</name>
</gene>
<dbReference type="RefSeq" id="WP_227153252.1">
    <property type="nucleotide sequence ID" value="NZ_JAJCGD010000037.1"/>
</dbReference>
<comment type="cofactor">
    <cofactor evidence="1">
        <name>Mg(2+)</name>
        <dbReference type="ChEBI" id="CHEBI:18420"/>
    </cofactor>
</comment>
<evidence type="ECO:0000313" key="11">
    <source>
        <dbReference type="Proteomes" id="UP001198190"/>
    </source>
</evidence>
<dbReference type="InterPro" id="IPR002495">
    <property type="entry name" value="Glyco_trans_8"/>
</dbReference>
<evidence type="ECO:0000256" key="4">
    <source>
        <dbReference type="ARBA" id="ARBA00022676"/>
    </source>
</evidence>
<evidence type="ECO:0000313" key="10">
    <source>
        <dbReference type="EMBL" id="MCB6829124.1"/>
    </source>
</evidence>
<keyword evidence="5" id="KW-0808">Transferase</keyword>
<comment type="similarity">
    <text evidence="3">Belongs to the glycosyltransferase 8 family.</text>
</comment>
<dbReference type="SUPFAM" id="SSF53448">
    <property type="entry name" value="Nucleotide-diphospho-sugar transferases"/>
    <property type="match status" value="1"/>
</dbReference>
<organism evidence="10 11">
    <name type="scientific">Megamonas funiformis</name>
    <dbReference type="NCBI Taxonomy" id="437897"/>
    <lineage>
        <taxon>Bacteria</taxon>
        <taxon>Bacillati</taxon>
        <taxon>Bacillota</taxon>
        <taxon>Negativicutes</taxon>
        <taxon>Selenomonadales</taxon>
        <taxon>Selenomonadaceae</taxon>
        <taxon>Megamonas</taxon>
    </lineage>
</organism>
<comment type="pathway">
    <text evidence="2">Bacterial outer membrane biogenesis; LPS core biosynthesis.</text>
</comment>
<comment type="caution">
    <text evidence="10">The sequence shown here is derived from an EMBL/GenBank/DDBJ whole genome shotgun (WGS) entry which is preliminary data.</text>
</comment>
<dbReference type="AlphaFoldDB" id="A0AAW4U990"/>
<accession>A0AAW4U990</accession>
<dbReference type="PANTHER" id="PTHR13778:SF47">
    <property type="entry name" value="LIPOPOLYSACCHARIDE 1,3-GALACTOSYLTRANSFERASE"/>
    <property type="match status" value="1"/>
</dbReference>
<dbReference type="GO" id="GO:0008918">
    <property type="term" value="F:lipopolysaccharide 3-alpha-galactosyltransferase activity"/>
    <property type="evidence" value="ECO:0007669"/>
    <property type="project" value="InterPro"/>
</dbReference>
<feature type="domain" description="Glycosyl transferase family 8 C-terminal" evidence="9">
    <location>
        <begin position="270"/>
        <end position="319"/>
    </location>
</feature>